<keyword evidence="1" id="KW-0812">Transmembrane</keyword>
<evidence type="ECO:0000313" key="2">
    <source>
        <dbReference type="EMBL" id="AZI42076.1"/>
    </source>
</evidence>
<name>A0A3G8YLS1_9DEIO</name>
<dbReference type="OrthoDB" id="9809977at2"/>
<feature type="transmembrane region" description="Helical" evidence="1">
    <location>
        <begin position="254"/>
        <end position="271"/>
    </location>
</feature>
<feature type="transmembrane region" description="Helical" evidence="1">
    <location>
        <begin position="221"/>
        <end position="242"/>
    </location>
</feature>
<organism evidence="2 3">
    <name type="scientific">Deinococcus psychrotolerans</name>
    <dbReference type="NCBI Taxonomy" id="2489213"/>
    <lineage>
        <taxon>Bacteria</taxon>
        <taxon>Thermotogati</taxon>
        <taxon>Deinococcota</taxon>
        <taxon>Deinococci</taxon>
        <taxon>Deinococcales</taxon>
        <taxon>Deinococcaceae</taxon>
        <taxon>Deinococcus</taxon>
    </lineage>
</organism>
<evidence type="ECO:0000313" key="3">
    <source>
        <dbReference type="Proteomes" id="UP000276417"/>
    </source>
</evidence>
<feature type="transmembrane region" description="Helical" evidence="1">
    <location>
        <begin position="67"/>
        <end position="84"/>
    </location>
</feature>
<accession>A0A3G8YLS1</accession>
<gene>
    <name evidence="2" type="ORF">EHF33_04370</name>
</gene>
<proteinExistence type="predicted"/>
<dbReference type="EMBL" id="CP034183">
    <property type="protein sequence ID" value="AZI42076.1"/>
    <property type="molecule type" value="Genomic_DNA"/>
</dbReference>
<keyword evidence="1" id="KW-1133">Transmembrane helix</keyword>
<dbReference type="NCBIfam" id="TIGR04370">
    <property type="entry name" value="glyco_rpt_poly"/>
    <property type="match status" value="1"/>
</dbReference>
<keyword evidence="1" id="KW-0472">Membrane</keyword>
<feature type="transmembrane region" description="Helical" evidence="1">
    <location>
        <begin position="44"/>
        <end position="61"/>
    </location>
</feature>
<evidence type="ECO:0000256" key="1">
    <source>
        <dbReference type="SAM" id="Phobius"/>
    </source>
</evidence>
<keyword evidence="3" id="KW-1185">Reference proteome</keyword>
<feature type="transmembrane region" description="Helical" evidence="1">
    <location>
        <begin position="91"/>
        <end position="111"/>
    </location>
</feature>
<dbReference type="PROSITE" id="PS51257">
    <property type="entry name" value="PROKAR_LIPOPROTEIN"/>
    <property type="match status" value="1"/>
</dbReference>
<dbReference type="KEGG" id="dph:EHF33_04370"/>
<feature type="transmembrane region" description="Helical" evidence="1">
    <location>
        <begin position="277"/>
        <end position="297"/>
    </location>
</feature>
<dbReference type="Proteomes" id="UP000276417">
    <property type="component" value="Chromosome 1"/>
</dbReference>
<protein>
    <submittedName>
        <fullName evidence="2">Oligosaccharide repeat unit polymerase</fullName>
    </submittedName>
</protein>
<reference evidence="2 3" key="1">
    <citation type="submission" date="2018-11" db="EMBL/GenBank/DDBJ databases">
        <title>Deinococcus shelandsis sp. nov., isolated from South Shetland Islands soil of Antarctica.</title>
        <authorList>
            <person name="Tian J."/>
        </authorList>
    </citation>
    <scope>NUCLEOTIDE SEQUENCE [LARGE SCALE GENOMIC DNA]</scope>
    <source>
        <strain evidence="2 3">S14-83T</strain>
    </source>
</reference>
<sequence length="312" mass="35439">MRDNIINSVASGKIGWTSDMSLALTVSIWWIACQVDENYRKKTLFIAIVNVILFSFMSLLSLSRDTLLTAILILLIIQLSNYKIHNLRSRLRVLLAILSGIVLFTIVFVFIGNSRASGGNDTYLSQFIGYFPSSYNRLAALIEGKLQFPSSGIGYYSTQGLWDFPVLSNIFNFYSIGREMGLDLPLSNLDNWSQQFTAVSSSGLNRSFIWLTTYGFAFADFRWFGIFYFLFSGCFIGIAYYYFRNRSLIGGIMYPYLLTTVIKWWSISYFSTRTTSIFVIVAVLIWFLSFILHASLLRKNESSSLIVSGTGQ</sequence>
<dbReference type="AlphaFoldDB" id="A0A3G8YLS1"/>
<dbReference type="RefSeq" id="WP_124868221.1">
    <property type="nucleotide sequence ID" value="NZ_CP034183.1"/>
</dbReference>